<evidence type="ECO:0000313" key="1">
    <source>
        <dbReference type="EMBL" id="MCZ3844708.1"/>
    </source>
</evidence>
<evidence type="ECO:0000313" key="2">
    <source>
        <dbReference type="Proteomes" id="UP001213015"/>
    </source>
</evidence>
<accession>A0AAP3GXT4</accession>
<proteinExistence type="predicted"/>
<gene>
    <name evidence="1" type="ORF">L2422_04120</name>
</gene>
<dbReference type="AlphaFoldDB" id="A0AAP3GXT4"/>
<dbReference type="RefSeq" id="WP_006586113.1">
    <property type="nucleotide sequence ID" value="NZ_CABMGH010000068.1"/>
</dbReference>
<reference evidence="1" key="1">
    <citation type="submission" date="2022-01" db="EMBL/GenBank/DDBJ databases">
        <title>VMRC isolate genome collection.</title>
        <authorList>
            <person name="France M."/>
            <person name="Rutt L."/>
            <person name="Humphrys M."/>
            <person name="Ravel J."/>
        </authorList>
    </citation>
    <scope>NUCLEOTIDE SEQUENCE</scope>
    <source>
        <strain evidence="1">C0127B5</strain>
    </source>
</reference>
<comment type="caution">
    <text evidence="1">The sequence shown here is derived from an EMBL/GenBank/DDBJ whole genome shotgun (WGS) entry which is preliminary data.</text>
</comment>
<organism evidence="1 2">
    <name type="scientific">Lactobacillus mulieris</name>
    <dbReference type="NCBI Taxonomy" id="2508708"/>
    <lineage>
        <taxon>Bacteria</taxon>
        <taxon>Bacillati</taxon>
        <taxon>Bacillota</taxon>
        <taxon>Bacilli</taxon>
        <taxon>Lactobacillales</taxon>
        <taxon>Lactobacillaceae</taxon>
        <taxon>Lactobacillus</taxon>
    </lineage>
</organism>
<sequence>MLFRLNNETKSENVRNLKVNKHTNSQSSKQQYEISSVYKAENVEETISESSSSDDIETNYGKIGSFDVPKEFQGTWYMALENGKIIDLRISEHTINEDLLFIKDPNFQVASDDPRVKDFPSDIQSWYDTKLVYYKGDKVISLVHWLLSGTDSFNYRLHNEDGNQVIVWVHGPLSERCVFF</sequence>
<protein>
    <submittedName>
        <fullName evidence="1">Uncharacterized protein</fullName>
    </submittedName>
</protein>
<dbReference type="GeneID" id="97458803"/>
<dbReference type="Proteomes" id="UP001213015">
    <property type="component" value="Unassembled WGS sequence"/>
</dbReference>
<dbReference type="EMBL" id="JAKHLF010000005">
    <property type="protein sequence ID" value="MCZ3844708.1"/>
    <property type="molecule type" value="Genomic_DNA"/>
</dbReference>
<name>A0AAP3GXT4_9LACO</name>